<comment type="caution">
    <text evidence="1">The sequence shown here is derived from an EMBL/GenBank/DDBJ whole genome shotgun (WGS) entry which is preliminary data.</text>
</comment>
<name>A0AA40AP06_9PEZI</name>
<dbReference type="Proteomes" id="UP001172102">
    <property type="component" value="Unassembled WGS sequence"/>
</dbReference>
<proteinExistence type="predicted"/>
<sequence>MPAEILAPVFGVTYAVEHDFLTQTLTIRAEGEIADILNDPFFVRDRWLGGLKYSLKTTPKGEVGTPVQRHFVAKPYKEHTFLIPGLDYILIETATGITKVPINKIQLTPPTANGEVQTLEATQLAEISKPADVGDVLPPISIYLPGGETHAIKVPIPKPFGLWVKANINTAFDSESLQIADVEVNADDVTFYIKWVTLSDLPKSFSIITTQWNGLIGPDGQTSRIIQPYIFHFVIFKQK</sequence>
<evidence type="ECO:0000313" key="1">
    <source>
        <dbReference type="EMBL" id="KAK0719371.1"/>
    </source>
</evidence>
<reference evidence="1" key="1">
    <citation type="submission" date="2023-06" db="EMBL/GenBank/DDBJ databases">
        <title>Genome-scale phylogeny and comparative genomics of the fungal order Sordariales.</title>
        <authorList>
            <consortium name="Lawrence Berkeley National Laboratory"/>
            <person name="Hensen N."/>
            <person name="Bonometti L."/>
            <person name="Westerberg I."/>
            <person name="Brannstrom I.O."/>
            <person name="Guillou S."/>
            <person name="Cros-Aarteil S."/>
            <person name="Calhoun S."/>
            <person name="Haridas S."/>
            <person name="Kuo A."/>
            <person name="Mondo S."/>
            <person name="Pangilinan J."/>
            <person name="Riley R."/>
            <person name="Labutti K."/>
            <person name="Andreopoulos B."/>
            <person name="Lipzen A."/>
            <person name="Chen C."/>
            <person name="Yanf M."/>
            <person name="Daum C."/>
            <person name="Ng V."/>
            <person name="Clum A."/>
            <person name="Steindorff A."/>
            <person name="Ohm R."/>
            <person name="Martin F."/>
            <person name="Silar P."/>
            <person name="Natvig D."/>
            <person name="Lalanne C."/>
            <person name="Gautier V."/>
            <person name="Ament-Velasquez S.L."/>
            <person name="Kruys A."/>
            <person name="Hutchinson M.I."/>
            <person name="Powell A.J."/>
            <person name="Barry K."/>
            <person name="Miller A.N."/>
            <person name="Grigoriev I.V."/>
            <person name="Debuchy R."/>
            <person name="Gladieux P."/>
            <person name="Thoren M.H."/>
            <person name="Johannesson H."/>
        </authorList>
    </citation>
    <scope>NUCLEOTIDE SEQUENCE</scope>
    <source>
        <strain evidence="1">SMH4607-1</strain>
    </source>
</reference>
<keyword evidence="2" id="KW-1185">Reference proteome</keyword>
<dbReference type="AlphaFoldDB" id="A0AA40AP06"/>
<protein>
    <submittedName>
        <fullName evidence="1">Uncharacterized protein</fullName>
    </submittedName>
</protein>
<evidence type="ECO:0000313" key="2">
    <source>
        <dbReference type="Proteomes" id="UP001172102"/>
    </source>
</evidence>
<gene>
    <name evidence="1" type="ORF">B0H67DRAFT_551752</name>
</gene>
<organism evidence="1 2">
    <name type="scientific">Lasiosphaeris hirsuta</name>
    <dbReference type="NCBI Taxonomy" id="260670"/>
    <lineage>
        <taxon>Eukaryota</taxon>
        <taxon>Fungi</taxon>
        <taxon>Dikarya</taxon>
        <taxon>Ascomycota</taxon>
        <taxon>Pezizomycotina</taxon>
        <taxon>Sordariomycetes</taxon>
        <taxon>Sordariomycetidae</taxon>
        <taxon>Sordariales</taxon>
        <taxon>Lasiosphaeriaceae</taxon>
        <taxon>Lasiosphaeris</taxon>
    </lineage>
</organism>
<accession>A0AA40AP06</accession>
<dbReference type="EMBL" id="JAUKUA010000003">
    <property type="protein sequence ID" value="KAK0719371.1"/>
    <property type="molecule type" value="Genomic_DNA"/>
</dbReference>